<evidence type="ECO:0000313" key="5">
    <source>
        <dbReference type="Proteomes" id="UP000198901"/>
    </source>
</evidence>
<dbReference type="Pfam" id="PF04397">
    <property type="entry name" value="LytTR"/>
    <property type="match status" value="1"/>
</dbReference>
<dbReference type="Pfam" id="PF00072">
    <property type="entry name" value="Response_reg"/>
    <property type="match status" value="1"/>
</dbReference>
<dbReference type="AlphaFoldDB" id="A0A1G9HQ14"/>
<keyword evidence="1" id="KW-0597">Phosphoprotein</keyword>
<protein>
    <submittedName>
        <fullName evidence="4">Two component transcriptional regulator, LytTR family</fullName>
    </submittedName>
</protein>
<dbReference type="GO" id="GO:0003677">
    <property type="term" value="F:DNA binding"/>
    <property type="evidence" value="ECO:0007669"/>
    <property type="project" value="InterPro"/>
</dbReference>
<dbReference type="SUPFAM" id="SSF52172">
    <property type="entry name" value="CheY-like"/>
    <property type="match status" value="1"/>
</dbReference>
<dbReference type="STRING" id="563176.SAMN04488090_0159"/>
<dbReference type="SMART" id="SM00448">
    <property type="entry name" value="REC"/>
    <property type="match status" value="1"/>
</dbReference>
<dbReference type="SMART" id="SM00850">
    <property type="entry name" value="LytTR"/>
    <property type="match status" value="1"/>
</dbReference>
<feature type="domain" description="HTH LytTR-type" evidence="3">
    <location>
        <begin position="135"/>
        <end position="232"/>
    </location>
</feature>
<evidence type="ECO:0000259" key="3">
    <source>
        <dbReference type="PROSITE" id="PS50930"/>
    </source>
</evidence>
<dbReference type="Gene3D" id="2.40.50.1020">
    <property type="entry name" value="LytTr DNA-binding domain"/>
    <property type="match status" value="1"/>
</dbReference>
<sequence>MRCLIVDDEPLAHEIIGQYLEDVPFLEIAGHCYRATEALTFLSAQPVDLIFLDIRMPRLSGLEFLRTLTHRPLVIITSAYEEHALESFELDVCDYLLKPFRFDRFLKAVNRAQAEFSLKQPAVSAPAAPAESLRISVKSDKKQVLIDLDRIQYLESLGNYVKIWEDGHFTLTPRTLTSFETQLPGDTFIRIHKSFLLNRHFVHFIEGNTIHLKNGRELPVGKNFRHVLKSLS</sequence>
<organism evidence="4 5">
    <name type="scientific">Siphonobacter aquaeclarae</name>
    <dbReference type="NCBI Taxonomy" id="563176"/>
    <lineage>
        <taxon>Bacteria</taxon>
        <taxon>Pseudomonadati</taxon>
        <taxon>Bacteroidota</taxon>
        <taxon>Cytophagia</taxon>
        <taxon>Cytophagales</taxon>
        <taxon>Cytophagaceae</taxon>
        <taxon>Siphonobacter</taxon>
    </lineage>
</organism>
<dbReference type="PROSITE" id="PS50110">
    <property type="entry name" value="RESPONSE_REGULATORY"/>
    <property type="match status" value="1"/>
</dbReference>
<dbReference type="OrthoDB" id="1646880at2"/>
<evidence type="ECO:0000259" key="2">
    <source>
        <dbReference type="PROSITE" id="PS50110"/>
    </source>
</evidence>
<keyword evidence="5" id="KW-1185">Reference proteome</keyword>
<reference evidence="4 5" key="1">
    <citation type="submission" date="2016-10" db="EMBL/GenBank/DDBJ databases">
        <authorList>
            <person name="de Groot N.N."/>
        </authorList>
    </citation>
    <scope>NUCLEOTIDE SEQUENCE [LARGE SCALE GENOMIC DNA]</scope>
    <source>
        <strain evidence="4 5">DSM 21668</strain>
    </source>
</reference>
<feature type="modified residue" description="4-aspartylphosphate" evidence="1">
    <location>
        <position position="53"/>
    </location>
</feature>
<dbReference type="InterPro" id="IPR046947">
    <property type="entry name" value="LytR-like"/>
</dbReference>
<gene>
    <name evidence="4" type="ORF">SAMN04488090_0159</name>
</gene>
<proteinExistence type="predicted"/>
<dbReference type="PANTHER" id="PTHR37299:SF1">
    <property type="entry name" value="STAGE 0 SPORULATION PROTEIN A HOMOLOG"/>
    <property type="match status" value="1"/>
</dbReference>
<feature type="domain" description="Response regulatory" evidence="2">
    <location>
        <begin position="2"/>
        <end position="113"/>
    </location>
</feature>
<name>A0A1G9HQ14_9BACT</name>
<evidence type="ECO:0000256" key="1">
    <source>
        <dbReference type="PROSITE-ProRule" id="PRU00169"/>
    </source>
</evidence>
<dbReference type="InterPro" id="IPR001789">
    <property type="entry name" value="Sig_transdc_resp-reg_receiver"/>
</dbReference>
<dbReference type="InterPro" id="IPR007492">
    <property type="entry name" value="LytTR_DNA-bd_dom"/>
</dbReference>
<dbReference type="Gene3D" id="3.40.50.2300">
    <property type="match status" value="1"/>
</dbReference>
<dbReference type="EMBL" id="FNGS01000001">
    <property type="protein sequence ID" value="SDL15081.1"/>
    <property type="molecule type" value="Genomic_DNA"/>
</dbReference>
<dbReference type="RefSeq" id="WP_093196538.1">
    <property type="nucleotide sequence ID" value="NZ_FNGS01000001.1"/>
</dbReference>
<dbReference type="Proteomes" id="UP000198901">
    <property type="component" value="Unassembled WGS sequence"/>
</dbReference>
<evidence type="ECO:0000313" key="4">
    <source>
        <dbReference type="EMBL" id="SDL15081.1"/>
    </source>
</evidence>
<dbReference type="GO" id="GO:0000156">
    <property type="term" value="F:phosphorelay response regulator activity"/>
    <property type="evidence" value="ECO:0007669"/>
    <property type="project" value="InterPro"/>
</dbReference>
<dbReference type="PANTHER" id="PTHR37299">
    <property type="entry name" value="TRANSCRIPTIONAL REGULATOR-RELATED"/>
    <property type="match status" value="1"/>
</dbReference>
<accession>A0A1G9HQ14</accession>
<dbReference type="PROSITE" id="PS50930">
    <property type="entry name" value="HTH_LYTTR"/>
    <property type="match status" value="1"/>
</dbReference>
<dbReference type="InterPro" id="IPR011006">
    <property type="entry name" value="CheY-like_superfamily"/>
</dbReference>